<dbReference type="EMBL" id="BAABAS010000028">
    <property type="protein sequence ID" value="GAA4241615.1"/>
    <property type="molecule type" value="Genomic_DNA"/>
</dbReference>
<organism evidence="2 3">
    <name type="scientific">Actinomadura meridiana</name>
    <dbReference type="NCBI Taxonomy" id="559626"/>
    <lineage>
        <taxon>Bacteria</taxon>
        <taxon>Bacillati</taxon>
        <taxon>Actinomycetota</taxon>
        <taxon>Actinomycetes</taxon>
        <taxon>Streptosporangiales</taxon>
        <taxon>Thermomonosporaceae</taxon>
        <taxon>Actinomadura</taxon>
    </lineage>
</organism>
<evidence type="ECO:0000313" key="2">
    <source>
        <dbReference type="EMBL" id="GAA4241615.1"/>
    </source>
</evidence>
<evidence type="ECO:0000313" key="3">
    <source>
        <dbReference type="Proteomes" id="UP001501710"/>
    </source>
</evidence>
<keyword evidence="3" id="KW-1185">Reference proteome</keyword>
<protein>
    <recommendedName>
        <fullName evidence="4">DUF4190 domain-containing protein</fullName>
    </recommendedName>
</protein>
<keyword evidence="1" id="KW-0472">Membrane</keyword>
<proteinExistence type="predicted"/>
<feature type="transmembrane region" description="Helical" evidence="1">
    <location>
        <begin position="99"/>
        <end position="124"/>
    </location>
</feature>
<sequence length="138" mass="14055">MSGYGGSPPSGWQDPYGGSQGWDAYGQQQGPGYYPPPGYGYGPPGVPYGTASNGGAIAALVCNAVLVVLCCNIIAIPGVITASIALGRTNTDPRSARKLMIWSWSLFAASIVIAVIAVVVLMIIGATSEPDYDSTGGV</sequence>
<feature type="transmembrane region" description="Helical" evidence="1">
    <location>
        <begin position="56"/>
        <end position="87"/>
    </location>
</feature>
<dbReference type="RefSeq" id="WP_344906689.1">
    <property type="nucleotide sequence ID" value="NZ_BAABAS010000028.1"/>
</dbReference>
<name>A0ABP8CNS6_9ACTN</name>
<dbReference type="Proteomes" id="UP001501710">
    <property type="component" value="Unassembled WGS sequence"/>
</dbReference>
<evidence type="ECO:0008006" key="4">
    <source>
        <dbReference type="Google" id="ProtNLM"/>
    </source>
</evidence>
<evidence type="ECO:0000256" key="1">
    <source>
        <dbReference type="SAM" id="Phobius"/>
    </source>
</evidence>
<gene>
    <name evidence="2" type="ORF">GCM10022254_71200</name>
</gene>
<keyword evidence="1" id="KW-1133">Transmembrane helix</keyword>
<accession>A0ABP8CNS6</accession>
<comment type="caution">
    <text evidence="2">The sequence shown here is derived from an EMBL/GenBank/DDBJ whole genome shotgun (WGS) entry which is preliminary data.</text>
</comment>
<keyword evidence="1" id="KW-0812">Transmembrane</keyword>
<reference evidence="3" key="1">
    <citation type="journal article" date="2019" name="Int. J. Syst. Evol. Microbiol.">
        <title>The Global Catalogue of Microorganisms (GCM) 10K type strain sequencing project: providing services to taxonomists for standard genome sequencing and annotation.</title>
        <authorList>
            <consortium name="The Broad Institute Genomics Platform"/>
            <consortium name="The Broad Institute Genome Sequencing Center for Infectious Disease"/>
            <person name="Wu L."/>
            <person name="Ma J."/>
        </authorList>
    </citation>
    <scope>NUCLEOTIDE SEQUENCE [LARGE SCALE GENOMIC DNA]</scope>
    <source>
        <strain evidence="3">JCM 17440</strain>
    </source>
</reference>